<accession>A0A917QEB6</accession>
<organism evidence="2 3">
    <name type="scientific">Salinarimonas ramus</name>
    <dbReference type="NCBI Taxonomy" id="690164"/>
    <lineage>
        <taxon>Bacteria</taxon>
        <taxon>Pseudomonadati</taxon>
        <taxon>Pseudomonadota</taxon>
        <taxon>Alphaproteobacteria</taxon>
        <taxon>Hyphomicrobiales</taxon>
        <taxon>Salinarimonadaceae</taxon>
        <taxon>Salinarimonas</taxon>
    </lineage>
</organism>
<proteinExistence type="predicted"/>
<protein>
    <submittedName>
        <fullName evidence="2">Membrane protein</fullName>
    </submittedName>
</protein>
<dbReference type="Pfam" id="PF09838">
    <property type="entry name" value="DUF2065"/>
    <property type="match status" value="1"/>
</dbReference>
<evidence type="ECO:0000256" key="1">
    <source>
        <dbReference type="SAM" id="Phobius"/>
    </source>
</evidence>
<feature type="transmembrane region" description="Helical" evidence="1">
    <location>
        <begin position="40"/>
        <end position="59"/>
    </location>
</feature>
<dbReference type="EMBL" id="BMMF01000012">
    <property type="protein sequence ID" value="GGK46498.1"/>
    <property type="molecule type" value="Genomic_DNA"/>
</dbReference>
<name>A0A917QEB6_9HYPH</name>
<dbReference type="RefSeq" id="WP_188914741.1">
    <property type="nucleotide sequence ID" value="NZ_BMMF01000012.1"/>
</dbReference>
<comment type="caution">
    <text evidence="2">The sequence shown here is derived from an EMBL/GenBank/DDBJ whole genome shotgun (WGS) entry which is preliminary data.</text>
</comment>
<gene>
    <name evidence="2" type="ORF">GCM10011322_36930</name>
</gene>
<evidence type="ECO:0000313" key="3">
    <source>
        <dbReference type="Proteomes" id="UP000600449"/>
    </source>
</evidence>
<evidence type="ECO:0000313" key="2">
    <source>
        <dbReference type="EMBL" id="GGK46498.1"/>
    </source>
</evidence>
<sequence length="61" mass="6457">MSDFVVALGLVLAVEGLLFAAFPDWVKRAMVSAAQTPSERMRLVGIVSAIAGVAVVWLIRG</sequence>
<dbReference type="Proteomes" id="UP000600449">
    <property type="component" value="Unassembled WGS sequence"/>
</dbReference>
<keyword evidence="1" id="KW-0472">Membrane</keyword>
<keyword evidence="1" id="KW-1133">Transmembrane helix</keyword>
<reference evidence="2 3" key="1">
    <citation type="journal article" date="2014" name="Int. J. Syst. Evol. Microbiol.">
        <title>Complete genome sequence of Corynebacterium casei LMG S-19264T (=DSM 44701T), isolated from a smear-ripened cheese.</title>
        <authorList>
            <consortium name="US DOE Joint Genome Institute (JGI-PGF)"/>
            <person name="Walter F."/>
            <person name="Albersmeier A."/>
            <person name="Kalinowski J."/>
            <person name="Ruckert C."/>
        </authorList>
    </citation>
    <scope>NUCLEOTIDE SEQUENCE [LARGE SCALE GENOMIC DNA]</scope>
    <source>
        <strain evidence="2 3">CGMCC 1.9161</strain>
    </source>
</reference>
<dbReference type="InterPro" id="IPR019201">
    <property type="entry name" value="DUF2065"/>
</dbReference>
<keyword evidence="3" id="KW-1185">Reference proteome</keyword>
<dbReference type="PANTHER" id="PTHR38602">
    <property type="entry name" value="INNER MEMBRANE PROTEIN-RELATED"/>
    <property type="match status" value="1"/>
</dbReference>
<dbReference type="AlphaFoldDB" id="A0A917QEB6"/>
<dbReference type="PANTHER" id="PTHR38602:SF1">
    <property type="entry name" value="INNER MEMBRANE PROTEIN"/>
    <property type="match status" value="1"/>
</dbReference>
<keyword evidence="1" id="KW-0812">Transmembrane</keyword>